<evidence type="ECO:0000259" key="12">
    <source>
        <dbReference type="Pfam" id="PF02581"/>
    </source>
</evidence>
<dbReference type="RefSeq" id="WP_201632828.1">
    <property type="nucleotide sequence ID" value="NZ_JAEQNB010000002.1"/>
</dbReference>
<organism evidence="13 14">
    <name type="scientific">Tumebacillus amylolyticus</name>
    <dbReference type="NCBI Taxonomy" id="2801339"/>
    <lineage>
        <taxon>Bacteria</taxon>
        <taxon>Bacillati</taxon>
        <taxon>Bacillota</taxon>
        <taxon>Bacilli</taxon>
        <taxon>Bacillales</taxon>
        <taxon>Alicyclobacillaceae</taxon>
        <taxon>Tumebacillus</taxon>
    </lineage>
</organism>
<dbReference type="EC" id="2.5.1.3" evidence="9"/>
<dbReference type="Pfam" id="PF02581">
    <property type="entry name" value="TMP-TENI"/>
    <property type="match status" value="1"/>
</dbReference>
<name>A0ABS1J857_9BACL</name>
<dbReference type="SUPFAM" id="SSF51391">
    <property type="entry name" value="Thiamin phosphate synthase"/>
    <property type="match status" value="1"/>
</dbReference>
<keyword evidence="3 9" id="KW-0479">Metal-binding</keyword>
<evidence type="ECO:0000313" key="13">
    <source>
        <dbReference type="EMBL" id="MBL0386385.1"/>
    </source>
</evidence>
<evidence type="ECO:0000256" key="11">
    <source>
        <dbReference type="RuleBase" id="RU004253"/>
    </source>
</evidence>
<comment type="caution">
    <text evidence="9">Lacks conserved residue(s) required for the propagation of feature annotation.</text>
</comment>
<feature type="binding site" evidence="9">
    <location>
        <begin position="37"/>
        <end position="41"/>
    </location>
    <ligand>
        <name>4-amino-2-methyl-5-(diphosphooxymethyl)pyrimidine</name>
        <dbReference type="ChEBI" id="CHEBI:57841"/>
    </ligand>
</feature>
<sequence length="236" mass="24698">MSEARFQLHVITDGKRHANELYEIVDGAVRGGADVIQLRYKSAPALDLYTLAQAISPAIREAGAGLLINDRVDVALAVQAQGVHLAAKSLPIASARPLMQPNQLVGCSVHSVEEAVEAEAKGASYITYGHIFATNSKPGLPPRGVESLRQVVEAVHIPVLAIGGITKDNLEEVLSTGVAGIAVIGAVMADEEPERAARQLRQVMDASIHRPKKALPTAAALGTLSALSNLSGGVSR</sequence>
<dbReference type="PANTHER" id="PTHR20857:SF15">
    <property type="entry name" value="THIAMINE-PHOSPHATE SYNTHASE"/>
    <property type="match status" value="1"/>
</dbReference>
<comment type="pathway">
    <text evidence="1 9 11">Cofactor biosynthesis; thiamine diphosphate biosynthesis; thiamine phosphate from 4-amino-2-methyl-5-diphosphomethylpyrimidine and 4-methyl-5-(2-phosphoethyl)-thiazole: step 1/1.</text>
</comment>
<comment type="cofactor">
    <cofactor evidence="9">
        <name>Mg(2+)</name>
        <dbReference type="ChEBI" id="CHEBI:18420"/>
    </cofactor>
    <text evidence="9">Binds 1 Mg(2+) ion per subunit.</text>
</comment>
<feature type="binding site" evidence="9">
    <location>
        <position position="164"/>
    </location>
    <ligand>
        <name>2-[(2R,5Z)-2-carboxy-4-methylthiazol-5(2H)-ylidene]ethyl phosphate</name>
        <dbReference type="ChEBI" id="CHEBI:62899"/>
    </ligand>
</feature>
<evidence type="ECO:0000313" key="14">
    <source>
        <dbReference type="Proteomes" id="UP000602284"/>
    </source>
</evidence>
<evidence type="ECO:0000256" key="4">
    <source>
        <dbReference type="ARBA" id="ARBA00022842"/>
    </source>
</evidence>
<evidence type="ECO:0000256" key="8">
    <source>
        <dbReference type="ARBA" id="ARBA00047883"/>
    </source>
</evidence>
<comment type="function">
    <text evidence="9">Condenses 4-methyl-5-(beta-hydroxyethyl)thiazole monophosphate (THZ-P) and 2-methyl-4-amino-5-hydroxymethyl pyrimidine pyrophosphate (HMP-PP) to form thiamine monophosphate (TMP).</text>
</comment>
<evidence type="ECO:0000256" key="7">
    <source>
        <dbReference type="ARBA" id="ARBA00047851"/>
    </source>
</evidence>
<keyword evidence="14" id="KW-1185">Reference proteome</keyword>
<dbReference type="InterPro" id="IPR022998">
    <property type="entry name" value="ThiamineP_synth_TenI"/>
</dbReference>
<dbReference type="CDD" id="cd00564">
    <property type="entry name" value="TMP_TenI"/>
    <property type="match status" value="1"/>
</dbReference>
<comment type="catalytic activity">
    <reaction evidence="6 9 10">
        <text>4-methyl-5-(2-phosphooxyethyl)-thiazole + 4-amino-2-methyl-5-(diphosphooxymethyl)pyrimidine + H(+) = thiamine phosphate + diphosphate</text>
        <dbReference type="Rhea" id="RHEA:22328"/>
        <dbReference type="ChEBI" id="CHEBI:15378"/>
        <dbReference type="ChEBI" id="CHEBI:33019"/>
        <dbReference type="ChEBI" id="CHEBI:37575"/>
        <dbReference type="ChEBI" id="CHEBI:57841"/>
        <dbReference type="ChEBI" id="CHEBI:58296"/>
        <dbReference type="EC" id="2.5.1.3"/>
    </reaction>
</comment>
<comment type="catalytic activity">
    <reaction evidence="8 9 10">
        <text>2-[(2R,5Z)-2-carboxy-4-methylthiazol-5(2H)-ylidene]ethyl phosphate + 4-amino-2-methyl-5-(diphosphooxymethyl)pyrimidine + 2 H(+) = thiamine phosphate + CO2 + diphosphate</text>
        <dbReference type="Rhea" id="RHEA:47844"/>
        <dbReference type="ChEBI" id="CHEBI:15378"/>
        <dbReference type="ChEBI" id="CHEBI:16526"/>
        <dbReference type="ChEBI" id="CHEBI:33019"/>
        <dbReference type="ChEBI" id="CHEBI:37575"/>
        <dbReference type="ChEBI" id="CHEBI:57841"/>
        <dbReference type="ChEBI" id="CHEBI:62899"/>
        <dbReference type="EC" id="2.5.1.3"/>
    </reaction>
</comment>
<evidence type="ECO:0000256" key="9">
    <source>
        <dbReference type="HAMAP-Rule" id="MF_00097"/>
    </source>
</evidence>
<feature type="binding site" evidence="9">
    <location>
        <position position="108"/>
    </location>
    <ligand>
        <name>4-amino-2-methyl-5-(diphosphooxymethyl)pyrimidine</name>
        <dbReference type="ChEBI" id="CHEBI:57841"/>
    </ligand>
</feature>
<proteinExistence type="inferred from homology"/>
<keyword evidence="2 9" id="KW-0808">Transferase</keyword>
<dbReference type="Gene3D" id="3.20.20.70">
    <property type="entry name" value="Aldolase class I"/>
    <property type="match status" value="1"/>
</dbReference>
<dbReference type="EMBL" id="JAEQNB010000002">
    <property type="protein sequence ID" value="MBL0386385.1"/>
    <property type="molecule type" value="Genomic_DNA"/>
</dbReference>
<protein>
    <recommendedName>
        <fullName evidence="9">Thiamine-phosphate synthase</fullName>
        <shortName evidence="9">TP synthase</shortName>
        <shortName evidence="9">TPS</shortName>
        <ecNumber evidence="9">2.5.1.3</ecNumber>
    </recommendedName>
    <alternativeName>
        <fullName evidence="9">Thiamine-phosphate pyrophosphorylase</fullName>
        <shortName evidence="9">TMP pyrophosphorylase</shortName>
        <shortName evidence="9">TMP-PPase</shortName>
    </alternativeName>
</protein>
<dbReference type="GO" id="GO:0004789">
    <property type="term" value="F:thiamine-phosphate diphosphorylase activity"/>
    <property type="evidence" value="ECO:0007669"/>
    <property type="project" value="UniProtKB-EC"/>
</dbReference>
<feature type="binding site" evidence="9">
    <location>
        <begin position="134"/>
        <end position="136"/>
    </location>
    <ligand>
        <name>2-[(2R,5Z)-2-carboxy-4-methylthiazol-5(2H)-ylidene]ethyl phosphate</name>
        <dbReference type="ChEBI" id="CHEBI:62899"/>
    </ligand>
</feature>
<feature type="binding site" evidence="9">
    <location>
        <position position="137"/>
    </location>
    <ligand>
        <name>4-amino-2-methyl-5-(diphosphooxymethyl)pyrimidine</name>
        <dbReference type="ChEBI" id="CHEBI:57841"/>
    </ligand>
</feature>
<dbReference type="InterPro" id="IPR036206">
    <property type="entry name" value="ThiamineP_synth_sf"/>
</dbReference>
<evidence type="ECO:0000256" key="5">
    <source>
        <dbReference type="ARBA" id="ARBA00022977"/>
    </source>
</evidence>
<evidence type="ECO:0000256" key="2">
    <source>
        <dbReference type="ARBA" id="ARBA00022679"/>
    </source>
</evidence>
<dbReference type="InterPro" id="IPR034291">
    <property type="entry name" value="TMP_synthase"/>
</dbReference>
<evidence type="ECO:0000256" key="6">
    <source>
        <dbReference type="ARBA" id="ARBA00047334"/>
    </source>
</evidence>
<dbReference type="Proteomes" id="UP000602284">
    <property type="component" value="Unassembled WGS sequence"/>
</dbReference>
<accession>A0ABS1J857</accession>
<dbReference type="InterPro" id="IPR013785">
    <property type="entry name" value="Aldolase_TIM"/>
</dbReference>
<gene>
    <name evidence="9 13" type="primary">thiE</name>
    <name evidence="13" type="ORF">JJB07_06975</name>
</gene>
<comment type="similarity">
    <text evidence="9 10">Belongs to the thiamine-phosphate synthase family.</text>
</comment>
<evidence type="ECO:0000256" key="10">
    <source>
        <dbReference type="RuleBase" id="RU003826"/>
    </source>
</evidence>
<dbReference type="HAMAP" id="MF_00097">
    <property type="entry name" value="TMP_synthase"/>
    <property type="match status" value="1"/>
</dbReference>
<feature type="binding site" evidence="9">
    <location>
        <position position="69"/>
    </location>
    <ligand>
        <name>4-amino-2-methyl-5-(diphosphooxymethyl)pyrimidine</name>
        <dbReference type="ChEBI" id="CHEBI:57841"/>
    </ligand>
</feature>
<comment type="caution">
    <text evidence="13">The sequence shown here is derived from an EMBL/GenBank/DDBJ whole genome shotgun (WGS) entry which is preliminary data.</text>
</comment>
<feature type="binding site" evidence="9">
    <location>
        <position position="70"/>
    </location>
    <ligand>
        <name>Mg(2+)</name>
        <dbReference type="ChEBI" id="CHEBI:18420"/>
    </ligand>
</feature>
<comment type="catalytic activity">
    <reaction evidence="7 9 10">
        <text>2-(2-carboxy-4-methylthiazol-5-yl)ethyl phosphate + 4-amino-2-methyl-5-(diphosphooxymethyl)pyrimidine + 2 H(+) = thiamine phosphate + CO2 + diphosphate</text>
        <dbReference type="Rhea" id="RHEA:47848"/>
        <dbReference type="ChEBI" id="CHEBI:15378"/>
        <dbReference type="ChEBI" id="CHEBI:16526"/>
        <dbReference type="ChEBI" id="CHEBI:33019"/>
        <dbReference type="ChEBI" id="CHEBI:37575"/>
        <dbReference type="ChEBI" id="CHEBI:57841"/>
        <dbReference type="ChEBI" id="CHEBI:62890"/>
        <dbReference type="EC" id="2.5.1.3"/>
    </reaction>
</comment>
<keyword evidence="5 9" id="KW-0784">Thiamine biosynthesis</keyword>
<evidence type="ECO:0000256" key="1">
    <source>
        <dbReference type="ARBA" id="ARBA00005165"/>
    </source>
</evidence>
<dbReference type="PANTHER" id="PTHR20857">
    <property type="entry name" value="THIAMINE-PHOSPHATE PYROPHOSPHORYLASE"/>
    <property type="match status" value="1"/>
</dbReference>
<evidence type="ECO:0000256" key="3">
    <source>
        <dbReference type="ARBA" id="ARBA00022723"/>
    </source>
</evidence>
<feature type="domain" description="Thiamine phosphate synthase/TenI" evidence="12">
    <location>
        <begin position="8"/>
        <end position="187"/>
    </location>
</feature>
<reference evidence="13 14" key="1">
    <citation type="submission" date="2021-01" db="EMBL/GenBank/DDBJ databases">
        <title>Tumebacillus sp. strain ITR2 16S ribosomal RNA gene Genome sequencing and assembly.</title>
        <authorList>
            <person name="Kang M."/>
        </authorList>
    </citation>
    <scope>NUCLEOTIDE SEQUENCE [LARGE SCALE GENOMIC DNA]</scope>
    <source>
        <strain evidence="13 14">ITR2</strain>
    </source>
</reference>
<dbReference type="NCBIfam" id="TIGR00693">
    <property type="entry name" value="thiE"/>
    <property type="match status" value="1"/>
</dbReference>
<keyword evidence="4 9" id="KW-0460">Magnesium</keyword>